<evidence type="ECO:0000313" key="3">
    <source>
        <dbReference type="Proteomes" id="UP000626092"/>
    </source>
</evidence>
<accession>A0A834HIP1</accession>
<evidence type="ECO:0000256" key="1">
    <source>
        <dbReference type="SAM" id="Phobius"/>
    </source>
</evidence>
<keyword evidence="1" id="KW-0812">Transmembrane</keyword>
<keyword evidence="1" id="KW-0472">Membrane</keyword>
<dbReference type="Proteomes" id="UP000626092">
    <property type="component" value="Unassembled WGS sequence"/>
</dbReference>
<reference evidence="2" key="1">
    <citation type="submission" date="2019-11" db="EMBL/GenBank/DDBJ databases">
        <authorList>
            <person name="Liu Y."/>
            <person name="Hou J."/>
            <person name="Li T.-Q."/>
            <person name="Guan C.-H."/>
            <person name="Wu X."/>
            <person name="Wu H.-Z."/>
            <person name="Ling F."/>
            <person name="Zhang R."/>
            <person name="Shi X.-G."/>
            <person name="Ren J.-P."/>
            <person name="Chen E.-F."/>
            <person name="Sun J.-M."/>
        </authorList>
    </citation>
    <scope>NUCLEOTIDE SEQUENCE</scope>
    <source>
        <strain evidence="2">Adult_tree_wgs_1</strain>
        <tissue evidence="2">Leaves</tissue>
    </source>
</reference>
<keyword evidence="3" id="KW-1185">Reference proteome</keyword>
<keyword evidence="1" id="KW-1133">Transmembrane helix</keyword>
<gene>
    <name evidence="2" type="ORF">RHSIM_Rhsim03G0119700</name>
</gene>
<feature type="transmembrane region" description="Helical" evidence="1">
    <location>
        <begin position="51"/>
        <end position="70"/>
    </location>
</feature>
<organism evidence="2 3">
    <name type="scientific">Rhododendron simsii</name>
    <name type="common">Sims's rhododendron</name>
    <dbReference type="NCBI Taxonomy" id="118357"/>
    <lineage>
        <taxon>Eukaryota</taxon>
        <taxon>Viridiplantae</taxon>
        <taxon>Streptophyta</taxon>
        <taxon>Embryophyta</taxon>
        <taxon>Tracheophyta</taxon>
        <taxon>Spermatophyta</taxon>
        <taxon>Magnoliopsida</taxon>
        <taxon>eudicotyledons</taxon>
        <taxon>Gunneridae</taxon>
        <taxon>Pentapetalae</taxon>
        <taxon>asterids</taxon>
        <taxon>Ericales</taxon>
        <taxon>Ericaceae</taxon>
        <taxon>Ericoideae</taxon>
        <taxon>Rhodoreae</taxon>
        <taxon>Rhododendron</taxon>
    </lineage>
</organism>
<sequence>MCPTITRMNFKAKHCKVTGTTLAGTYKCVDQNTSMFNFFFLSQLRIITYDVAHYALCLFLILSSLFPLGLSDYKDHKNLTKLSEKYIVALPSISQDPPPPLNFIVYLILCSQT</sequence>
<dbReference type="AlphaFoldDB" id="A0A834HIP1"/>
<dbReference type="EMBL" id="WJXA01000003">
    <property type="protein sequence ID" value="KAF7148811.1"/>
    <property type="molecule type" value="Genomic_DNA"/>
</dbReference>
<proteinExistence type="predicted"/>
<evidence type="ECO:0000313" key="2">
    <source>
        <dbReference type="EMBL" id="KAF7148811.1"/>
    </source>
</evidence>
<name>A0A834HIP1_RHOSS</name>
<comment type="caution">
    <text evidence="2">The sequence shown here is derived from an EMBL/GenBank/DDBJ whole genome shotgun (WGS) entry which is preliminary data.</text>
</comment>
<protein>
    <submittedName>
        <fullName evidence="2">Uncharacterized protein</fullName>
    </submittedName>
</protein>